<name>A0ABN8IS81_9NEOP</name>
<organism evidence="3 4">
    <name type="scientific">Iphiclides podalirius</name>
    <name type="common">scarce swallowtail</name>
    <dbReference type="NCBI Taxonomy" id="110791"/>
    <lineage>
        <taxon>Eukaryota</taxon>
        <taxon>Metazoa</taxon>
        <taxon>Ecdysozoa</taxon>
        <taxon>Arthropoda</taxon>
        <taxon>Hexapoda</taxon>
        <taxon>Insecta</taxon>
        <taxon>Pterygota</taxon>
        <taxon>Neoptera</taxon>
        <taxon>Endopterygota</taxon>
        <taxon>Lepidoptera</taxon>
        <taxon>Glossata</taxon>
        <taxon>Ditrysia</taxon>
        <taxon>Papilionoidea</taxon>
        <taxon>Papilionidae</taxon>
        <taxon>Papilioninae</taxon>
        <taxon>Iphiclides</taxon>
    </lineage>
</organism>
<evidence type="ECO:0000313" key="4">
    <source>
        <dbReference type="Proteomes" id="UP000837857"/>
    </source>
</evidence>
<keyword evidence="4" id="KW-1185">Reference proteome</keyword>
<evidence type="ECO:0000256" key="1">
    <source>
        <dbReference type="SAM" id="MobiDB-lite"/>
    </source>
</evidence>
<feature type="chain" id="PRO_5045508424" evidence="2">
    <location>
        <begin position="17"/>
        <end position="185"/>
    </location>
</feature>
<gene>
    <name evidence="3" type="ORF">IPOD504_LOCUS13212</name>
</gene>
<dbReference type="EMBL" id="OW152816">
    <property type="protein sequence ID" value="CAH2065958.1"/>
    <property type="molecule type" value="Genomic_DNA"/>
</dbReference>
<proteinExistence type="predicted"/>
<accession>A0ABN8IS81</accession>
<keyword evidence="2" id="KW-0732">Signal</keyword>
<feature type="signal peptide" evidence="2">
    <location>
        <begin position="1"/>
        <end position="16"/>
    </location>
</feature>
<feature type="region of interest" description="Disordered" evidence="1">
    <location>
        <begin position="81"/>
        <end position="126"/>
    </location>
</feature>
<feature type="compositionally biased region" description="Basic and acidic residues" evidence="1">
    <location>
        <begin position="91"/>
        <end position="100"/>
    </location>
</feature>
<sequence length="185" mass="20517">MLLWLSYLKQLELACAGTPPGGAADAKTMCLAFRNIHSSVSQMCNNLWLRRTSPEKGLCSRQPTDHNKTITYGNALESLSEFLPNQPPSRRRYDENDARPSEWGLGRAPPDLADKSVTEGPGRGRGGFAPYRRRDFTFIIKRALISGPPDALIRRCTFLAGSPRFPCGGHRKVLDAMDTKITVNN</sequence>
<reference evidence="3" key="1">
    <citation type="submission" date="2022-03" db="EMBL/GenBank/DDBJ databases">
        <authorList>
            <person name="Martin H S."/>
        </authorList>
    </citation>
    <scope>NUCLEOTIDE SEQUENCE</scope>
</reference>
<dbReference type="Proteomes" id="UP000837857">
    <property type="component" value="Chromosome 4"/>
</dbReference>
<feature type="non-terminal residue" evidence="3">
    <location>
        <position position="1"/>
    </location>
</feature>
<evidence type="ECO:0000256" key="2">
    <source>
        <dbReference type="SAM" id="SignalP"/>
    </source>
</evidence>
<protein>
    <submittedName>
        <fullName evidence="3">Uncharacterized protein</fullName>
    </submittedName>
</protein>
<evidence type="ECO:0000313" key="3">
    <source>
        <dbReference type="EMBL" id="CAH2065958.1"/>
    </source>
</evidence>